<proteinExistence type="predicted"/>
<dbReference type="EMBL" id="VSRR010121049">
    <property type="protein sequence ID" value="MPD00032.1"/>
    <property type="molecule type" value="Genomic_DNA"/>
</dbReference>
<sequence length="76" mass="8428">MQRPSGPRSLGFHGGSESSDYKVTQSDITTPSAATRRKAPPFTPPPGTDGVEADLRDRETWQGWEVQCVINSNRRR</sequence>
<evidence type="ECO:0000256" key="1">
    <source>
        <dbReference type="SAM" id="MobiDB-lite"/>
    </source>
</evidence>
<accession>A0A5B7JPX7</accession>
<dbReference type="Proteomes" id="UP000324222">
    <property type="component" value="Unassembled WGS sequence"/>
</dbReference>
<organism evidence="2 3">
    <name type="scientific">Portunus trituberculatus</name>
    <name type="common">Swimming crab</name>
    <name type="synonym">Neptunus trituberculatus</name>
    <dbReference type="NCBI Taxonomy" id="210409"/>
    <lineage>
        <taxon>Eukaryota</taxon>
        <taxon>Metazoa</taxon>
        <taxon>Ecdysozoa</taxon>
        <taxon>Arthropoda</taxon>
        <taxon>Crustacea</taxon>
        <taxon>Multicrustacea</taxon>
        <taxon>Malacostraca</taxon>
        <taxon>Eumalacostraca</taxon>
        <taxon>Eucarida</taxon>
        <taxon>Decapoda</taxon>
        <taxon>Pleocyemata</taxon>
        <taxon>Brachyura</taxon>
        <taxon>Eubrachyura</taxon>
        <taxon>Portunoidea</taxon>
        <taxon>Portunidae</taxon>
        <taxon>Portuninae</taxon>
        <taxon>Portunus</taxon>
    </lineage>
</organism>
<name>A0A5B7JPX7_PORTR</name>
<feature type="region of interest" description="Disordered" evidence="1">
    <location>
        <begin position="1"/>
        <end position="58"/>
    </location>
</feature>
<evidence type="ECO:0000313" key="3">
    <source>
        <dbReference type="Proteomes" id="UP000324222"/>
    </source>
</evidence>
<comment type="caution">
    <text evidence="2">The sequence shown here is derived from an EMBL/GenBank/DDBJ whole genome shotgun (WGS) entry which is preliminary data.</text>
</comment>
<keyword evidence="3" id="KW-1185">Reference proteome</keyword>
<evidence type="ECO:0000313" key="2">
    <source>
        <dbReference type="EMBL" id="MPD00032.1"/>
    </source>
</evidence>
<protein>
    <submittedName>
        <fullName evidence="2">Uncharacterized protein</fullName>
    </submittedName>
</protein>
<gene>
    <name evidence="2" type="ORF">E2C01_095480</name>
</gene>
<dbReference type="AlphaFoldDB" id="A0A5B7JPX7"/>
<feature type="compositionally biased region" description="Polar residues" evidence="1">
    <location>
        <begin position="16"/>
        <end position="33"/>
    </location>
</feature>
<reference evidence="2 3" key="1">
    <citation type="submission" date="2019-05" db="EMBL/GenBank/DDBJ databases">
        <title>Another draft genome of Portunus trituberculatus and its Hox gene families provides insights of decapod evolution.</title>
        <authorList>
            <person name="Jeong J.-H."/>
            <person name="Song I."/>
            <person name="Kim S."/>
            <person name="Choi T."/>
            <person name="Kim D."/>
            <person name="Ryu S."/>
            <person name="Kim W."/>
        </authorList>
    </citation>
    <scope>NUCLEOTIDE SEQUENCE [LARGE SCALE GENOMIC DNA]</scope>
    <source>
        <tissue evidence="2">Muscle</tissue>
    </source>
</reference>